<dbReference type="AlphaFoldDB" id="A0A660C995"/>
<reference evidence="3 5" key="1">
    <citation type="submission" date="2019-07" db="EMBL/GenBank/DDBJ databases">
        <title>R&amp;d 2014.</title>
        <authorList>
            <person name="Klenk H.-P."/>
        </authorList>
    </citation>
    <scope>NUCLEOTIDE SEQUENCE [LARGE SCALE GENOMIC DNA]</scope>
    <source>
        <strain evidence="3 5">DSM 43194</strain>
    </source>
</reference>
<feature type="region of interest" description="Disordered" evidence="1">
    <location>
        <begin position="1"/>
        <end position="73"/>
    </location>
</feature>
<dbReference type="EMBL" id="VLJV01000002">
    <property type="protein sequence ID" value="TWH15935.1"/>
    <property type="molecule type" value="Genomic_DNA"/>
</dbReference>
<dbReference type="RefSeq" id="WP_030534170.1">
    <property type="nucleotide sequence ID" value="NZ_JOIJ01000025.1"/>
</dbReference>
<gene>
    <name evidence="3" type="ORF">JD82_04923</name>
    <name evidence="4" type="ORF">JD82_04986</name>
</gene>
<dbReference type="Proteomes" id="UP000317303">
    <property type="component" value="Unassembled WGS sequence"/>
</dbReference>
<keyword evidence="2" id="KW-1133">Transmembrane helix</keyword>
<keyword evidence="2" id="KW-0472">Membrane</keyword>
<feature type="transmembrane region" description="Helical" evidence="2">
    <location>
        <begin position="147"/>
        <end position="167"/>
    </location>
</feature>
<name>A0A660C995_9PSEU</name>
<feature type="compositionally biased region" description="Acidic residues" evidence="1">
    <location>
        <begin position="50"/>
        <end position="71"/>
    </location>
</feature>
<feature type="transmembrane region" description="Helical" evidence="2">
    <location>
        <begin position="122"/>
        <end position="141"/>
    </location>
</feature>
<protein>
    <submittedName>
        <fullName evidence="3">Uncharacterized protein</fullName>
    </submittedName>
</protein>
<comment type="caution">
    <text evidence="3">The sequence shown here is derived from an EMBL/GenBank/DDBJ whole genome shotgun (WGS) entry which is preliminary data.</text>
</comment>
<keyword evidence="2" id="KW-0812">Transmembrane</keyword>
<accession>A0A660C995</accession>
<proteinExistence type="predicted"/>
<evidence type="ECO:0000313" key="5">
    <source>
        <dbReference type="Proteomes" id="UP000317303"/>
    </source>
</evidence>
<evidence type="ECO:0000313" key="4">
    <source>
        <dbReference type="EMBL" id="TWH15998.1"/>
    </source>
</evidence>
<sequence>MPLPEHIEPAAATAAAEPDERPTHLQAVPDVPAETPGETTTEIPVVVDTPADEPDADLDDVVEHDDADGESEPSRYRQVVAGVRFDMPLFTERPYSASEVYRRAQQGAQIAESGPLRIGAQIYGALAMVGVYGLNACQWVISTPTRAVVAALLTAALLAVPVLQPIAHIATWIPAQIHTITE</sequence>
<evidence type="ECO:0000256" key="1">
    <source>
        <dbReference type="SAM" id="MobiDB-lite"/>
    </source>
</evidence>
<dbReference type="EMBL" id="VLJV01000002">
    <property type="protein sequence ID" value="TWH15998.1"/>
    <property type="molecule type" value="Genomic_DNA"/>
</dbReference>
<evidence type="ECO:0000313" key="3">
    <source>
        <dbReference type="EMBL" id="TWH15935.1"/>
    </source>
</evidence>
<evidence type="ECO:0000256" key="2">
    <source>
        <dbReference type="SAM" id="Phobius"/>
    </source>
</evidence>
<organism evidence="3 5">
    <name type="scientific">Prauserella rugosa</name>
    <dbReference type="NCBI Taxonomy" id="43354"/>
    <lineage>
        <taxon>Bacteria</taxon>
        <taxon>Bacillati</taxon>
        <taxon>Actinomycetota</taxon>
        <taxon>Actinomycetes</taxon>
        <taxon>Pseudonocardiales</taxon>
        <taxon>Pseudonocardiaceae</taxon>
        <taxon>Prauserella</taxon>
    </lineage>
</organism>
<keyword evidence="5" id="KW-1185">Reference proteome</keyword>